<evidence type="ECO:0000256" key="6">
    <source>
        <dbReference type="HAMAP-Rule" id="MF_01974"/>
    </source>
</evidence>
<sequence>MITIKSHKEIDLMRKAGSIVAGAHALVGKMIKPGVTTQELDRAVEKYIRDAGAEPTFKGYNGFPNSICASVNEVVVHGIPGKRKLLEGDIISIDIGATFKGYVGDAAVTHGVGTISDEAQRLIDVTRESFYRGIAYARDGYRLSDISNAIQTYVEENGFSVVRDYVGHGVGSKMHEDPPIPNYGAKGRGPRLRQGMTLAIEPMVNVGTYDVVMLDDDWTVVTTDGKLSSHFEHSLLITGTGEPELLTVLQDGE</sequence>
<dbReference type="EMBL" id="LGYO01000008">
    <property type="protein sequence ID" value="KNZ42818.1"/>
    <property type="molecule type" value="Genomic_DNA"/>
</dbReference>
<protein>
    <recommendedName>
        <fullName evidence="6 7">Methionine aminopeptidase</fullName>
        <shortName evidence="6">MAP</shortName>
        <shortName evidence="6">MetAP</shortName>
        <ecNumber evidence="6 7">3.4.11.18</ecNumber>
    </recommendedName>
    <alternativeName>
        <fullName evidence="6">Peptidase M</fullName>
    </alternativeName>
</protein>
<comment type="caution">
    <text evidence="9">The sequence shown here is derived from an EMBL/GenBank/DDBJ whole genome shotgun (WGS) entry which is preliminary data.</text>
</comment>
<dbReference type="NCBIfam" id="TIGR00500">
    <property type="entry name" value="met_pdase_I"/>
    <property type="match status" value="1"/>
</dbReference>
<dbReference type="InterPro" id="IPR002467">
    <property type="entry name" value="Pept_M24A_MAP1"/>
</dbReference>
<dbReference type="HAMAP" id="MF_01974">
    <property type="entry name" value="MetAP_1"/>
    <property type="match status" value="1"/>
</dbReference>
<dbReference type="GO" id="GO:0006508">
    <property type="term" value="P:proteolysis"/>
    <property type="evidence" value="ECO:0007669"/>
    <property type="project" value="UniProtKB-KW"/>
</dbReference>
<comment type="function">
    <text evidence="1 6">Removes the N-terminal methionine from nascent proteins. The N-terminal methionine is often cleaved when the second residue in the primary sequence is small and uncharged (Met-Ala-, Cys, Gly, Pro, Ser, Thr, or Val). Requires deformylation of the N(alpha)-formylated initiator methionine before it can be hydrolyzed.</text>
</comment>
<dbReference type="Gene3D" id="3.90.230.10">
    <property type="entry name" value="Creatinase/methionine aminopeptidase superfamily"/>
    <property type="match status" value="1"/>
</dbReference>
<dbReference type="InterPro" id="IPR036005">
    <property type="entry name" value="Creatinase/aminopeptidase-like"/>
</dbReference>
<comment type="similarity">
    <text evidence="6">Belongs to the peptidase M24A family. Methionine aminopeptidase type 1 subfamily.</text>
</comment>
<feature type="binding site" evidence="6">
    <location>
        <position position="105"/>
    </location>
    <ligand>
        <name>a divalent metal cation</name>
        <dbReference type="ChEBI" id="CHEBI:60240"/>
        <label>2</label>
        <note>catalytic</note>
    </ligand>
</feature>
<feature type="binding site" evidence="6">
    <location>
        <position position="201"/>
    </location>
    <ligand>
        <name>a divalent metal cation</name>
        <dbReference type="ChEBI" id="CHEBI:60240"/>
        <label>2</label>
        <note>catalytic</note>
    </ligand>
</feature>
<organism evidence="9 10">
    <name type="scientific">Acetobacterium bakii</name>
    <dbReference type="NCBI Taxonomy" id="52689"/>
    <lineage>
        <taxon>Bacteria</taxon>
        <taxon>Bacillati</taxon>
        <taxon>Bacillota</taxon>
        <taxon>Clostridia</taxon>
        <taxon>Eubacteriales</taxon>
        <taxon>Eubacteriaceae</taxon>
        <taxon>Acetobacterium</taxon>
    </lineage>
</organism>
<accession>A0A0L6U2T0</accession>
<evidence type="ECO:0000256" key="1">
    <source>
        <dbReference type="ARBA" id="ARBA00002521"/>
    </source>
</evidence>
<feature type="binding site" evidence="6">
    <location>
        <position position="232"/>
    </location>
    <ligand>
        <name>a divalent metal cation</name>
        <dbReference type="ChEBI" id="CHEBI:60240"/>
        <label>2</label>
        <note>catalytic</note>
    </ligand>
</feature>
<dbReference type="SUPFAM" id="SSF55920">
    <property type="entry name" value="Creatinase/aminopeptidase"/>
    <property type="match status" value="1"/>
</dbReference>
<reference evidence="10" key="1">
    <citation type="submission" date="2015-07" db="EMBL/GenBank/DDBJ databases">
        <title>Draft genome sequence of Acetobacterium bakii DSM 8293, a potential psychrophilic chemical producer through syngas fermentation.</title>
        <authorList>
            <person name="Song Y."/>
            <person name="Hwang S."/>
            <person name="Cho B.-K."/>
        </authorList>
    </citation>
    <scope>NUCLEOTIDE SEQUENCE [LARGE SCALE GENOMIC DNA]</scope>
    <source>
        <strain evidence="10">DSM 8239</strain>
    </source>
</reference>
<evidence type="ECO:0000313" key="9">
    <source>
        <dbReference type="EMBL" id="KNZ42818.1"/>
    </source>
</evidence>
<comment type="catalytic activity">
    <reaction evidence="6 7">
        <text>Release of N-terminal amino acids, preferentially methionine, from peptides and arylamides.</text>
        <dbReference type="EC" id="3.4.11.18"/>
    </reaction>
</comment>
<feature type="binding site" evidence="6">
    <location>
        <position position="105"/>
    </location>
    <ligand>
        <name>a divalent metal cation</name>
        <dbReference type="ChEBI" id="CHEBI:60240"/>
        <label>1</label>
    </ligand>
</feature>
<comment type="subunit">
    <text evidence="6">Monomer.</text>
</comment>
<name>A0A0L6U2T0_9FIRM</name>
<keyword evidence="2 6" id="KW-0031">Aminopeptidase</keyword>
<keyword evidence="10" id="KW-1185">Reference proteome</keyword>
<feature type="binding site" evidence="6">
    <location>
        <position position="175"/>
    </location>
    <ligand>
        <name>substrate</name>
    </ligand>
</feature>
<dbReference type="PROSITE" id="PS00680">
    <property type="entry name" value="MAP_1"/>
    <property type="match status" value="1"/>
</dbReference>
<dbReference type="InterPro" id="IPR001714">
    <property type="entry name" value="Pept_M24_MAP"/>
</dbReference>
<feature type="domain" description="Peptidase M24" evidence="8">
    <location>
        <begin position="12"/>
        <end position="238"/>
    </location>
</feature>
<evidence type="ECO:0000256" key="5">
    <source>
        <dbReference type="ARBA" id="ARBA00022801"/>
    </source>
</evidence>
<dbReference type="PRINTS" id="PR00599">
    <property type="entry name" value="MAPEPTIDASE"/>
</dbReference>
<dbReference type="CDD" id="cd01086">
    <property type="entry name" value="MetAP1"/>
    <property type="match status" value="1"/>
</dbReference>
<dbReference type="GO" id="GO:0046872">
    <property type="term" value="F:metal ion binding"/>
    <property type="evidence" value="ECO:0007669"/>
    <property type="project" value="UniProtKB-UniRule"/>
</dbReference>
<dbReference type="Pfam" id="PF00557">
    <property type="entry name" value="Peptidase_M24"/>
    <property type="match status" value="1"/>
</dbReference>
<dbReference type="GO" id="GO:0004239">
    <property type="term" value="F:initiator methionyl aminopeptidase activity"/>
    <property type="evidence" value="ECO:0007669"/>
    <property type="project" value="UniProtKB-UniRule"/>
</dbReference>
<feature type="binding site" evidence="6">
    <location>
        <position position="232"/>
    </location>
    <ligand>
        <name>a divalent metal cation</name>
        <dbReference type="ChEBI" id="CHEBI:60240"/>
        <label>1</label>
    </ligand>
</feature>
<dbReference type="PANTHER" id="PTHR43330">
    <property type="entry name" value="METHIONINE AMINOPEPTIDASE"/>
    <property type="match status" value="1"/>
</dbReference>
<evidence type="ECO:0000256" key="3">
    <source>
        <dbReference type="ARBA" id="ARBA00022670"/>
    </source>
</evidence>
<feature type="binding site" evidence="6">
    <location>
        <position position="94"/>
    </location>
    <ligand>
        <name>a divalent metal cation</name>
        <dbReference type="ChEBI" id="CHEBI:60240"/>
        <label>1</label>
    </ligand>
</feature>
<comment type="cofactor">
    <cofactor evidence="6">
        <name>Co(2+)</name>
        <dbReference type="ChEBI" id="CHEBI:48828"/>
    </cofactor>
    <cofactor evidence="6">
        <name>Zn(2+)</name>
        <dbReference type="ChEBI" id="CHEBI:29105"/>
    </cofactor>
    <cofactor evidence="6">
        <name>Mn(2+)</name>
        <dbReference type="ChEBI" id="CHEBI:29035"/>
    </cofactor>
    <cofactor evidence="6">
        <name>Fe(2+)</name>
        <dbReference type="ChEBI" id="CHEBI:29033"/>
    </cofactor>
    <text evidence="6">Binds 2 divalent metal cations per subunit. Has a high-affinity and a low affinity metal-binding site. The true nature of the physiological cofactor is under debate. The enzyme is active with cobalt, zinc, manganese or divalent iron ions. Most likely, methionine aminopeptidases function as mononuclear Fe(2+)-metalloproteases under physiological conditions, and the catalytically relevant metal-binding site has been assigned to the histidine-containing high-affinity site.</text>
</comment>
<dbReference type="PANTHER" id="PTHR43330:SF27">
    <property type="entry name" value="METHIONINE AMINOPEPTIDASE"/>
    <property type="match status" value="1"/>
</dbReference>
<evidence type="ECO:0000313" key="10">
    <source>
        <dbReference type="Proteomes" id="UP000036873"/>
    </source>
</evidence>
<evidence type="ECO:0000256" key="2">
    <source>
        <dbReference type="ARBA" id="ARBA00022438"/>
    </source>
</evidence>
<proteinExistence type="inferred from homology"/>
<keyword evidence="5 6" id="KW-0378">Hydrolase</keyword>
<keyword evidence="4 6" id="KW-0479">Metal-binding</keyword>
<dbReference type="RefSeq" id="WP_050738989.1">
    <property type="nucleotide sequence ID" value="NZ_LGYO01000008.1"/>
</dbReference>
<keyword evidence="3 6" id="KW-0645">Protease</keyword>
<dbReference type="PATRIC" id="fig|52689.4.peg.3757"/>
<dbReference type="GO" id="GO:0070006">
    <property type="term" value="F:metalloaminopeptidase activity"/>
    <property type="evidence" value="ECO:0007669"/>
    <property type="project" value="UniProtKB-UniRule"/>
</dbReference>
<feature type="binding site" evidence="6">
    <location>
        <position position="77"/>
    </location>
    <ligand>
        <name>substrate</name>
    </ligand>
</feature>
<dbReference type="STRING" id="52689.AKG39_03580"/>
<dbReference type="OrthoDB" id="9802055at2"/>
<feature type="binding site" evidence="6">
    <location>
        <position position="168"/>
    </location>
    <ligand>
        <name>a divalent metal cation</name>
        <dbReference type="ChEBI" id="CHEBI:60240"/>
        <label>2</label>
        <note>catalytic</note>
    </ligand>
</feature>
<evidence type="ECO:0000256" key="7">
    <source>
        <dbReference type="RuleBase" id="RU003653"/>
    </source>
</evidence>
<dbReference type="InterPro" id="IPR000994">
    <property type="entry name" value="Pept_M24"/>
</dbReference>
<dbReference type="Proteomes" id="UP000036873">
    <property type="component" value="Unassembled WGS sequence"/>
</dbReference>
<evidence type="ECO:0000256" key="4">
    <source>
        <dbReference type="ARBA" id="ARBA00022723"/>
    </source>
</evidence>
<dbReference type="EC" id="3.4.11.18" evidence="6 7"/>
<dbReference type="AlphaFoldDB" id="A0A0L6U2T0"/>
<dbReference type="GO" id="GO:0005829">
    <property type="term" value="C:cytosol"/>
    <property type="evidence" value="ECO:0007669"/>
    <property type="project" value="TreeGrafter"/>
</dbReference>
<gene>
    <name evidence="6" type="primary">map</name>
    <name evidence="9" type="ORF">AKG39_03580</name>
</gene>
<evidence type="ECO:0000259" key="8">
    <source>
        <dbReference type="Pfam" id="PF00557"/>
    </source>
</evidence>